<comment type="caution">
    <text evidence="2">The sequence shown here is derived from an EMBL/GenBank/DDBJ whole genome shotgun (WGS) entry which is preliminary data.</text>
</comment>
<name>A0ABN9C996_9NEOB</name>
<sequence>MFAPLHAYKKSLSTDSEPGTTTPSHARSRRGKDRRTARMPLVSPHKKKRRADQDLQDSSSVVGEEEHRGAPILTSTMVHERSEASSPARGKETDESDSDFDMSGSFQIRRPVQIPRPQRASSMLPSAMHSLSLMEEDEQMVIEDVQSSAESAAGDLLPDLLDSALLDNEE</sequence>
<feature type="region of interest" description="Disordered" evidence="1">
    <location>
        <begin position="145"/>
        <end position="170"/>
    </location>
</feature>
<feature type="compositionally biased region" description="Polar residues" evidence="1">
    <location>
        <begin position="11"/>
        <end position="25"/>
    </location>
</feature>
<feature type="compositionally biased region" description="Low complexity" evidence="1">
    <location>
        <begin position="155"/>
        <end position="170"/>
    </location>
</feature>
<evidence type="ECO:0000313" key="3">
    <source>
        <dbReference type="Proteomes" id="UP001162483"/>
    </source>
</evidence>
<organism evidence="2 3">
    <name type="scientific">Staurois parvus</name>
    <dbReference type="NCBI Taxonomy" id="386267"/>
    <lineage>
        <taxon>Eukaryota</taxon>
        <taxon>Metazoa</taxon>
        <taxon>Chordata</taxon>
        <taxon>Craniata</taxon>
        <taxon>Vertebrata</taxon>
        <taxon>Euteleostomi</taxon>
        <taxon>Amphibia</taxon>
        <taxon>Batrachia</taxon>
        <taxon>Anura</taxon>
        <taxon>Neobatrachia</taxon>
        <taxon>Ranoidea</taxon>
        <taxon>Ranidae</taxon>
        <taxon>Staurois</taxon>
    </lineage>
</organism>
<feature type="compositionally biased region" description="Basic and acidic residues" evidence="1">
    <location>
        <begin position="78"/>
        <end position="93"/>
    </location>
</feature>
<protein>
    <submittedName>
        <fullName evidence="2">Uncharacterized protein</fullName>
    </submittedName>
</protein>
<proteinExistence type="predicted"/>
<feature type="compositionally biased region" description="Basic residues" evidence="1">
    <location>
        <begin position="26"/>
        <end position="37"/>
    </location>
</feature>
<reference evidence="2" key="1">
    <citation type="submission" date="2023-05" db="EMBL/GenBank/DDBJ databases">
        <authorList>
            <person name="Stuckert A."/>
        </authorList>
    </citation>
    <scope>NUCLEOTIDE SEQUENCE</scope>
</reference>
<evidence type="ECO:0000256" key="1">
    <source>
        <dbReference type="SAM" id="MobiDB-lite"/>
    </source>
</evidence>
<feature type="compositionally biased region" description="Low complexity" evidence="1">
    <location>
        <begin position="107"/>
        <end position="119"/>
    </location>
</feature>
<keyword evidence="3" id="KW-1185">Reference proteome</keyword>
<accession>A0ABN9C996</accession>
<dbReference type="Proteomes" id="UP001162483">
    <property type="component" value="Unassembled WGS sequence"/>
</dbReference>
<feature type="region of interest" description="Disordered" evidence="1">
    <location>
        <begin position="1"/>
        <end position="124"/>
    </location>
</feature>
<evidence type="ECO:0000313" key="2">
    <source>
        <dbReference type="EMBL" id="CAI9555871.1"/>
    </source>
</evidence>
<gene>
    <name evidence="2" type="ORF">SPARVUS_LOCUS4470755</name>
</gene>
<dbReference type="EMBL" id="CATNWA010008312">
    <property type="protein sequence ID" value="CAI9555871.1"/>
    <property type="molecule type" value="Genomic_DNA"/>
</dbReference>